<protein>
    <submittedName>
        <fullName evidence="2">Unannotated protein</fullName>
    </submittedName>
</protein>
<organism evidence="2">
    <name type="scientific">freshwater metagenome</name>
    <dbReference type="NCBI Taxonomy" id="449393"/>
    <lineage>
        <taxon>unclassified sequences</taxon>
        <taxon>metagenomes</taxon>
        <taxon>ecological metagenomes</taxon>
    </lineage>
</organism>
<evidence type="ECO:0000313" key="2">
    <source>
        <dbReference type="EMBL" id="CAB4750362.1"/>
    </source>
</evidence>
<evidence type="ECO:0000313" key="3">
    <source>
        <dbReference type="EMBL" id="CAB4927726.1"/>
    </source>
</evidence>
<name>A0A6J6TS28_9ZZZZ</name>
<evidence type="ECO:0000313" key="4">
    <source>
        <dbReference type="EMBL" id="CAB5020463.1"/>
    </source>
</evidence>
<dbReference type="InterPro" id="IPR002912">
    <property type="entry name" value="ACT_dom"/>
</dbReference>
<dbReference type="EMBL" id="CAFBOS010000232">
    <property type="protein sequence ID" value="CAB5020463.1"/>
    <property type="molecule type" value="Genomic_DNA"/>
</dbReference>
<evidence type="ECO:0000259" key="1">
    <source>
        <dbReference type="PROSITE" id="PS51671"/>
    </source>
</evidence>
<dbReference type="EMBL" id="CAEZYR010000064">
    <property type="protein sequence ID" value="CAB4750362.1"/>
    <property type="molecule type" value="Genomic_DNA"/>
</dbReference>
<reference evidence="2" key="1">
    <citation type="submission" date="2020-05" db="EMBL/GenBank/DDBJ databases">
        <authorList>
            <person name="Chiriac C."/>
            <person name="Salcher M."/>
            <person name="Ghai R."/>
            <person name="Kavagutti S V."/>
        </authorList>
    </citation>
    <scope>NUCLEOTIDE SEQUENCE</scope>
</reference>
<accession>A0A6J6TS28</accession>
<gene>
    <name evidence="2" type="ORF">UFOPK2754_01769</name>
    <name evidence="3" type="ORF">UFOPK3543_02469</name>
    <name evidence="4" type="ORF">UFOPK3967_02734</name>
</gene>
<dbReference type="EMBL" id="CAFBMH010000123">
    <property type="protein sequence ID" value="CAB4927726.1"/>
    <property type="molecule type" value="Genomic_DNA"/>
</dbReference>
<dbReference type="AlphaFoldDB" id="A0A6J6TS28"/>
<feature type="domain" description="ACT" evidence="1">
    <location>
        <begin position="5"/>
        <end position="82"/>
    </location>
</feature>
<sequence>MYLVRLRVWLPDRPGALGAVASRIGGVKGDVIGIEILEQGAGRAVDDLVVALPSASLVDLLVAEVAEVDGVDIEEVVPVDASAIDHDLLALEAAASIVAVSRPERLIEMVLDRSMQLCNATWAIALDDDATVVSGARGPTPSIEWLRVFVQGSQSSDRVLSGEAGPEDILWAPLGGYSLVIGREHRPFRSRERRRLLSFARIADARLRQIGG</sequence>
<proteinExistence type="predicted"/>
<dbReference type="SUPFAM" id="SSF55021">
    <property type="entry name" value="ACT-like"/>
    <property type="match status" value="1"/>
</dbReference>
<dbReference type="PROSITE" id="PS51671">
    <property type="entry name" value="ACT"/>
    <property type="match status" value="1"/>
</dbReference>
<dbReference type="InterPro" id="IPR045865">
    <property type="entry name" value="ACT-like_dom_sf"/>
</dbReference>